<sequence>MKLIITTKFPELPGSQICNNNSSLGEWMNHQNWMLPESLNQHIREFIHAITISINPSKHITWDNLDCVPFKEFYFEFFVNDSTYDLFGTKIIL</sequence>
<dbReference type="EMBL" id="JAGYWB010000017">
    <property type="protein sequence ID" value="KAI0494156.1"/>
    <property type="molecule type" value="Genomic_DNA"/>
</dbReference>
<dbReference type="AlphaFoldDB" id="A0A8T3AC86"/>
<organism evidence="1 2">
    <name type="scientific">Dendrobium nobile</name>
    <name type="common">Orchid</name>
    <dbReference type="NCBI Taxonomy" id="94219"/>
    <lineage>
        <taxon>Eukaryota</taxon>
        <taxon>Viridiplantae</taxon>
        <taxon>Streptophyta</taxon>
        <taxon>Embryophyta</taxon>
        <taxon>Tracheophyta</taxon>
        <taxon>Spermatophyta</taxon>
        <taxon>Magnoliopsida</taxon>
        <taxon>Liliopsida</taxon>
        <taxon>Asparagales</taxon>
        <taxon>Orchidaceae</taxon>
        <taxon>Epidendroideae</taxon>
        <taxon>Malaxideae</taxon>
        <taxon>Dendrobiinae</taxon>
        <taxon>Dendrobium</taxon>
    </lineage>
</organism>
<protein>
    <submittedName>
        <fullName evidence="1">Uncharacterized protein</fullName>
    </submittedName>
</protein>
<gene>
    <name evidence="1" type="ORF">KFK09_024287</name>
</gene>
<dbReference type="Proteomes" id="UP000829196">
    <property type="component" value="Unassembled WGS sequence"/>
</dbReference>
<proteinExistence type="predicted"/>
<keyword evidence="2" id="KW-1185">Reference proteome</keyword>
<reference evidence="1" key="1">
    <citation type="journal article" date="2022" name="Front. Genet.">
        <title>Chromosome-Scale Assembly of the Dendrobium nobile Genome Provides Insights Into the Molecular Mechanism of the Biosynthesis of the Medicinal Active Ingredient of Dendrobium.</title>
        <authorList>
            <person name="Xu Q."/>
            <person name="Niu S.-C."/>
            <person name="Li K.-L."/>
            <person name="Zheng P.-J."/>
            <person name="Zhang X.-J."/>
            <person name="Jia Y."/>
            <person name="Liu Y."/>
            <person name="Niu Y.-X."/>
            <person name="Yu L.-H."/>
            <person name="Chen D.-F."/>
            <person name="Zhang G.-Q."/>
        </authorList>
    </citation>
    <scope>NUCLEOTIDE SEQUENCE</scope>
    <source>
        <tissue evidence="1">Leaf</tissue>
    </source>
</reference>
<evidence type="ECO:0000313" key="1">
    <source>
        <dbReference type="EMBL" id="KAI0494156.1"/>
    </source>
</evidence>
<comment type="caution">
    <text evidence="1">The sequence shown here is derived from an EMBL/GenBank/DDBJ whole genome shotgun (WGS) entry which is preliminary data.</text>
</comment>
<evidence type="ECO:0000313" key="2">
    <source>
        <dbReference type="Proteomes" id="UP000829196"/>
    </source>
</evidence>
<accession>A0A8T3AC86</accession>
<name>A0A8T3AC86_DENNO</name>